<evidence type="ECO:0000313" key="1">
    <source>
        <dbReference type="EMBL" id="MUH38348.1"/>
    </source>
</evidence>
<keyword evidence="2" id="KW-1185">Reference proteome</keyword>
<protein>
    <submittedName>
        <fullName evidence="1">Uncharacterized protein</fullName>
    </submittedName>
</protein>
<gene>
    <name evidence="1" type="ORF">D9O36_21090</name>
</gene>
<reference evidence="1 2" key="1">
    <citation type="journal article" date="2019" name="Mar. Drugs">
        <title>Comparative Genomics and CAZyme Genome Repertoires of Marine Zobellia amurskyensis KMM 3526(T) and Zobellia laminariae KMM 3676(T).</title>
        <authorList>
            <person name="Chernysheva N."/>
            <person name="Bystritskaya E."/>
            <person name="Stenkova A."/>
            <person name="Golovkin I."/>
            <person name="Nedashkovskaya O."/>
            <person name="Isaeva M."/>
        </authorList>
    </citation>
    <scope>NUCLEOTIDE SEQUENCE [LARGE SCALE GENOMIC DNA]</scope>
    <source>
        <strain evidence="1 2">KMM 3526</strain>
    </source>
</reference>
<dbReference type="Proteomes" id="UP000540519">
    <property type="component" value="Unassembled WGS sequence"/>
</dbReference>
<organism evidence="1 2">
    <name type="scientific">Zobellia amurskyensis</name>
    <dbReference type="NCBI Taxonomy" id="248905"/>
    <lineage>
        <taxon>Bacteria</taxon>
        <taxon>Pseudomonadati</taxon>
        <taxon>Bacteroidota</taxon>
        <taxon>Flavobacteriia</taxon>
        <taxon>Flavobacteriales</taxon>
        <taxon>Flavobacteriaceae</taxon>
        <taxon>Zobellia</taxon>
    </lineage>
</organism>
<name>A0A7X2ZXR2_9FLAO</name>
<sequence length="253" mass="30032">MKIFTFLILFSFLSKGFTQDFELRITPFIESKIVYKDSTSDEGLLRLASSVFKLRFKKNKNDKERKIDYEKVKMIVTNPDTENERTFQYLNHNYNKFKIFTELIYSDVLSIYISLTDADELFYSDFDRQSIPEIMAQTRFQGGTGRLKKSDTLELPNGKKLAIPIRYSYYYNYSYGLASGVSPTLRYYILKDRTSELLRVEKNKRFLKNSQEKFSDCPDVIWALKEKRITVTDLPRFIEYYKITCLENKTLEK</sequence>
<dbReference type="AlphaFoldDB" id="A0A7X2ZXR2"/>
<evidence type="ECO:0000313" key="2">
    <source>
        <dbReference type="Proteomes" id="UP000540519"/>
    </source>
</evidence>
<dbReference type="OrthoDB" id="1437775at2"/>
<dbReference type="EMBL" id="RCNR01000100">
    <property type="protein sequence ID" value="MUH38348.1"/>
    <property type="molecule type" value="Genomic_DNA"/>
</dbReference>
<comment type="caution">
    <text evidence="1">The sequence shown here is derived from an EMBL/GenBank/DDBJ whole genome shotgun (WGS) entry which is preliminary data.</text>
</comment>
<proteinExistence type="predicted"/>
<accession>A0A7X2ZXR2</accession>